<sequence length="125" mass="13352">MQLNISLSSAPVVEVTQKGFVATIFSDITIEVLDSDKAIPVACISVDFTVSGDVNISGNKLGVMRVFLNTVVMPYVNIYLGKGFSIPVFHGLTLQNAQLVTTSSKIILCSDLTYINSSIITGYAS</sequence>
<reference evidence="1 2" key="1">
    <citation type="journal article" date="2021" name="Hortic Res">
        <title>Chromosome-scale assembly of the Dendrobium chrysotoxum genome enhances the understanding of orchid evolution.</title>
        <authorList>
            <person name="Zhang Y."/>
            <person name="Zhang G.Q."/>
            <person name="Zhang D."/>
            <person name="Liu X.D."/>
            <person name="Xu X.Y."/>
            <person name="Sun W.H."/>
            <person name="Yu X."/>
            <person name="Zhu X."/>
            <person name="Wang Z.W."/>
            <person name="Zhao X."/>
            <person name="Zhong W.Y."/>
            <person name="Chen H."/>
            <person name="Yin W.L."/>
            <person name="Huang T."/>
            <person name="Niu S.C."/>
            <person name="Liu Z.J."/>
        </authorList>
    </citation>
    <scope>NUCLEOTIDE SEQUENCE [LARGE SCALE GENOMIC DNA]</scope>
    <source>
        <strain evidence="1">Lindl</strain>
    </source>
</reference>
<keyword evidence="2" id="KW-1185">Reference proteome</keyword>
<dbReference type="PANTHER" id="PTHR46801:SF2">
    <property type="entry name" value="LIPOPOLYSACCHARIDE-BINDING PROTEIN"/>
    <property type="match status" value="1"/>
</dbReference>
<evidence type="ECO:0000313" key="2">
    <source>
        <dbReference type="Proteomes" id="UP000775213"/>
    </source>
</evidence>
<dbReference type="GO" id="GO:0008289">
    <property type="term" value="F:lipid binding"/>
    <property type="evidence" value="ECO:0007669"/>
    <property type="project" value="InterPro"/>
</dbReference>
<proteinExistence type="predicted"/>
<dbReference type="EMBL" id="JAGFBR010000009">
    <property type="protein sequence ID" value="KAH0462550.1"/>
    <property type="molecule type" value="Genomic_DNA"/>
</dbReference>
<dbReference type="InterPro" id="IPR045897">
    <property type="entry name" value="BPI/LBP_pln"/>
</dbReference>
<evidence type="ECO:0000313" key="1">
    <source>
        <dbReference type="EMBL" id="KAH0462550.1"/>
    </source>
</evidence>
<evidence type="ECO:0008006" key="3">
    <source>
        <dbReference type="Google" id="ProtNLM"/>
    </source>
</evidence>
<accession>A0AAV7H2T2</accession>
<dbReference type="Proteomes" id="UP000775213">
    <property type="component" value="Unassembled WGS sequence"/>
</dbReference>
<dbReference type="SUPFAM" id="SSF55394">
    <property type="entry name" value="Bactericidal permeability-increasing protein, BPI"/>
    <property type="match status" value="1"/>
</dbReference>
<dbReference type="Gene3D" id="3.15.20.10">
    <property type="entry name" value="Bactericidal permeability-increasing protein, domain 2"/>
    <property type="match status" value="1"/>
</dbReference>
<organism evidence="1 2">
    <name type="scientific">Dendrobium chrysotoxum</name>
    <name type="common">Orchid</name>
    <dbReference type="NCBI Taxonomy" id="161865"/>
    <lineage>
        <taxon>Eukaryota</taxon>
        <taxon>Viridiplantae</taxon>
        <taxon>Streptophyta</taxon>
        <taxon>Embryophyta</taxon>
        <taxon>Tracheophyta</taxon>
        <taxon>Spermatophyta</taxon>
        <taxon>Magnoliopsida</taxon>
        <taxon>Liliopsida</taxon>
        <taxon>Asparagales</taxon>
        <taxon>Orchidaceae</taxon>
        <taxon>Epidendroideae</taxon>
        <taxon>Malaxideae</taxon>
        <taxon>Dendrobiinae</taxon>
        <taxon>Dendrobium</taxon>
    </lineage>
</organism>
<protein>
    <recommendedName>
        <fullName evidence="3">Lipid-binding serum glycoprotein C-terminal domain-containing protein</fullName>
    </recommendedName>
</protein>
<comment type="caution">
    <text evidence="1">The sequence shown here is derived from an EMBL/GenBank/DDBJ whole genome shotgun (WGS) entry which is preliminary data.</text>
</comment>
<dbReference type="InterPro" id="IPR017943">
    <property type="entry name" value="Bactericidal_perm-incr_a/b_dom"/>
</dbReference>
<dbReference type="PANTHER" id="PTHR46801">
    <property type="entry name" value="OS06G0309200 PROTEIN"/>
    <property type="match status" value="1"/>
</dbReference>
<gene>
    <name evidence="1" type="ORF">IEQ34_010125</name>
</gene>
<dbReference type="AlphaFoldDB" id="A0AAV7H2T2"/>
<name>A0AAV7H2T2_DENCH</name>